<dbReference type="Proteomes" id="UP001163324">
    <property type="component" value="Chromosome 7"/>
</dbReference>
<evidence type="ECO:0000313" key="1">
    <source>
        <dbReference type="EMBL" id="KAI9897661.1"/>
    </source>
</evidence>
<sequence>MEDVKAELPSYSAAGAATHQHPFGMRRGRRNMRRSRAVKFAVLTCLAFIALAQWKQIWRSESAAVKLSAKQLHADLETCKKLRHKPKDPIGKGRDQNARYIDGHKPTLIRNATIWIGEPVEGTSEVDARAGKGWEWFSGDVLLEYGLIQKVEASISKDSLPKDTIVFEADGRQLTTGIIDMHSHAGVMPLPMLQGNQDGNEASDNITPWARSIDSLFPLDPQIEIIKSGGVTTSLVLPGSANNIAGEAFVFKHAVGKDDGRNEISARDMLADPDQNWRYMKMACGENPKRIHGSLTTRPLSRMGESYDFRHAFEQARELNLKQDDWCAKAEAVGAENMEEYLPQEIFWESLGAVLRGQVHVNVHCYTIPDLEAMVDHTNEFEFPVRAFHHAHQTYLVPEVLKRTWGGRAPSSAIFADNMYYKTESYIGTPSAGKILYQQGLTPIYVSDNPVLSAQHVVFEAAKGYHYGLPYHAALASVTTAPAEELGMGERLGKVKAGFDADIVVWDSDPLSVGAAPVQVWIDGDAQLEDPVELRKPYTGPVVPNEALQNDIVEEPTRVSDALFKGITKVLLSDDEAYGVDGEPVNVAVSGGKITCIGACEAEFELATKAGVQAVTLENGYLHQAFTGVGGTLGLNEIDGEITTDNGNNILTFSRAIDGLLLDSKKLDAASKAGVTRVISAPKFVGGGTHHGTSVGFLTDAKTSFEEDAIFESDIAAHYTFDVNALVKGSYSKNFGNFRTKLWLVGGQGKVLLPYSEEAFLKQVLEGQMTLALTINSADGIAAALRIKEELDNLNFGWTLQMAIIGGAEAHLLADELAYAKVGVILSPLQPEGEHWDSRRALVGAPLTNGTNVDKLLDAGVKVGIGLSEDWRVRELAFMAGTAYRNGEGRLSEKAAIDLVSTNIYDIMGIKAAEVKESGHFVVSEGSPLEIGSRIKAVGSGRGNVALYI</sequence>
<dbReference type="EMBL" id="CM047946">
    <property type="protein sequence ID" value="KAI9897661.1"/>
    <property type="molecule type" value="Genomic_DNA"/>
</dbReference>
<keyword evidence="2" id="KW-1185">Reference proteome</keyword>
<reference evidence="1" key="1">
    <citation type="submission" date="2022-10" db="EMBL/GenBank/DDBJ databases">
        <title>Complete Genome of Trichothecium roseum strain YXFP-22015, a Plant Pathogen Isolated from Citrus.</title>
        <authorList>
            <person name="Wang Y."/>
            <person name="Zhu L."/>
        </authorList>
    </citation>
    <scope>NUCLEOTIDE SEQUENCE</scope>
    <source>
        <strain evidence="1">YXFP-22015</strain>
    </source>
</reference>
<evidence type="ECO:0000313" key="2">
    <source>
        <dbReference type="Proteomes" id="UP001163324"/>
    </source>
</evidence>
<name>A0ACC0UVH4_9HYPO</name>
<comment type="caution">
    <text evidence="1">The sequence shown here is derived from an EMBL/GenBank/DDBJ whole genome shotgun (WGS) entry which is preliminary data.</text>
</comment>
<gene>
    <name evidence="1" type="ORF">N3K66_007517</name>
</gene>
<accession>A0ACC0UVH4</accession>
<proteinExistence type="predicted"/>
<protein>
    <submittedName>
        <fullName evidence="1">Uncharacterized protein</fullName>
    </submittedName>
</protein>
<organism evidence="1 2">
    <name type="scientific">Trichothecium roseum</name>
    <dbReference type="NCBI Taxonomy" id="47278"/>
    <lineage>
        <taxon>Eukaryota</taxon>
        <taxon>Fungi</taxon>
        <taxon>Dikarya</taxon>
        <taxon>Ascomycota</taxon>
        <taxon>Pezizomycotina</taxon>
        <taxon>Sordariomycetes</taxon>
        <taxon>Hypocreomycetidae</taxon>
        <taxon>Hypocreales</taxon>
        <taxon>Hypocreales incertae sedis</taxon>
        <taxon>Trichothecium</taxon>
    </lineage>
</organism>